<evidence type="ECO:0000313" key="1">
    <source>
        <dbReference type="EMBL" id="OCT56292.1"/>
    </source>
</evidence>
<gene>
    <name evidence="1" type="ORF">XELAEV_18000322mg</name>
</gene>
<accession>A0A974BQL2</accession>
<dbReference type="EMBL" id="KV467309">
    <property type="protein sequence ID" value="OCT56292.1"/>
    <property type="molecule type" value="Genomic_DNA"/>
</dbReference>
<proteinExistence type="predicted"/>
<protein>
    <submittedName>
        <fullName evidence="1">Uncharacterized protein</fullName>
    </submittedName>
</protein>
<organism evidence="1">
    <name type="scientific">Xenopus laevis</name>
    <name type="common">African clawed frog</name>
    <dbReference type="NCBI Taxonomy" id="8355"/>
    <lineage>
        <taxon>Eukaryota</taxon>
        <taxon>Metazoa</taxon>
        <taxon>Chordata</taxon>
        <taxon>Craniata</taxon>
        <taxon>Vertebrata</taxon>
        <taxon>Euteleostomi</taxon>
        <taxon>Amphibia</taxon>
        <taxon>Batrachia</taxon>
        <taxon>Anura</taxon>
        <taxon>Pipoidea</taxon>
        <taxon>Pipidae</taxon>
        <taxon>Xenopodinae</taxon>
        <taxon>Xenopus</taxon>
        <taxon>Xenopus</taxon>
    </lineage>
</organism>
<sequence length="212" mass="24206">MEVPPGIYSVSWDTFNDSWTPQIPTDPRKNTLFWQRCDYLGLSADEALTHGVEQLVRMEADLETDYYVLLSTMHQPGGRYKYSSYTKFCNYNTFVGDPEEEFWSLYTSQFRNRGMNDTEERRDWLAELFYQELDILKDYVGILQCEDCCREEMLAEPELGCWHFKDLAEAAASPSENPVCVESSGCVIPGLENLSVVGLAGARVSPSPSTWS</sequence>
<dbReference type="Proteomes" id="UP000694892">
    <property type="component" value="Unassembled WGS sequence"/>
</dbReference>
<dbReference type="AlphaFoldDB" id="A0A974BQL2"/>
<reference evidence="1" key="1">
    <citation type="submission" date="2016-05" db="EMBL/GenBank/DDBJ databases">
        <title>WGS assembly of Xenopus laevis.</title>
        <authorList>
            <person name="Session A."/>
            <person name="Uno Y."/>
            <person name="Kwon T."/>
            <person name="Chapman J."/>
            <person name="Toyoda A."/>
            <person name="Takahashi S."/>
            <person name="Fukui A."/>
            <person name="Hikosaka A."/>
            <person name="Putnam N."/>
            <person name="Stites J."/>
            <person name="Van Heeringen S."/>
            <person name="Quigley I."/>
            <person name="Heinz S."/>
            <person name="Hellsten U."/>
            <person name="Lyons J."/>
            <person name="Suzuki A."/>
            <person name="Kondo M."/>
            <person name="Ogino H."/>
            <person name="Ochi H."/>
            <person name="Bogdanovic O."/>
            <person name="Lister R."/>
            <person name="Georgiou G."/>
            <person name="Paranjpe S."/>
            <person name="Van Kruijsbergen I."/>
            <person name="Mozaffari S."/>
            <person name="Shu S."/>
            <person name="Schmutz J."/>
            <person name="Jenkins J."/>
            <person name="Grimwood J."/>
            <person name="Carlson J."/>
            <person name="Mitros T."/>
            <person name="Simakov O."/>
            <person name="Heald R."/>
            <person name="Miller K."/>
            <person name="Haudenschild C."/>
            <person name="Kuroki Y."/>
            <person name="Tanaka T."/>
            <person name="Michiue T."/>
            <person name="Watanabe M."/>
            <person name="Kinoshita T."/>
            <person name="Ohta Y."/>
            <person name="Mawaribuchi S."/>
            <person name="Suzuki Y."/>
            <person name="Haramoto Y."/>
            <person name="Yamamoto T."/>
            <person name="Takagi C."/>
            <person name="Kitzman J."/>
            <person name="Shendure J."/>
            <person name="Nakayama T."/>
            <person name="Izutsu Y."/>
            <person name="Robert J."/>
            <person name="Dichmann D."/>
            <person name="Flajnik M."/>
            <person name="Houston D."/>
            <person name="Marcotte E."/>
            <person name="Wallingford J."/>
            <person name="Ito Y."/>
            <person name="Asashima M."/>
            <person name="Ueno N."/>
            <person name="Matsuda Y."/>
            <person name="Jan Veenstra G."/>
            <person name="Fujiyama A."/>
            <person name="Harland R."/>
            <person name="Taira M."/>
            <person name="Rokhsar D.S."/>
        </authorList>
    </citation>
    <scope>NUCLEOTIDE SEQUENCE</scope>
    <source>
        <strain evidence="1">J</strain>
        <tissue evidence="1">Blood</tissue>
    </source>
</reference>
<name>A0A974BQL2_XENLA</name>